<evidence type="ECO:0000313" key="5">
    <source>
        <dbReference type="EMBL" id="KAK0623728.1"/>
    </source>
</evidence>
<evidence type="ECO:0000313" key="6">
    <source>
        <dbReference type="Proteomes" id="UP001175000"/>
    </source>
</evidence>
<dbReference type="EMBL" id="JAULSU010000003">
    <property type="protein sequence ID" value="KAK0623728.1"/>
    <property type="molecule type" value="Genomic_DNA"/>
</dbReference>
<dbReference type="InterPro" id="IPR042171">
    <property type="entry name" value="Acyl-CoA_hotdog"/>
</dbReference>
<dbReference type="GO" id="GO:0006637">
    <property type="term" value="P:acyl-CoA metabolic process"/>
    <property type="evidence" value="ECO:0007669"/>
    <property type="project" value="InterPro"/>
</dbReference>
<dbReference type="InterPro" id="IPR049450">
    <property type="entry name" value="ACOT8-like_C"/>
</dbReference>
<name>A0AA39WY16_9PEZI</name>
<evidence type="ECO:0000256" key="2">
    <source>
        <dbReference type="ARBA" id="ARBA00022801"/>
    </source>
</evidence>
<feature type="domain" description="Acyl-CoA thioesterase-like C-terminal" evidence="4">
    <location>
        <begin position="267"/>
        <end position="358"/>
    </location>
</feature>
<comment type="similarity">
    <text evidence="1">Belongs to the C/M/P thioester hydrolase family.</text>
</comment>
<dbReference type="InterPro" id="IPR049449">
    <property type="entry name" value="TesB_ACOT8-like_N"/>
</dbReference>
<proteinExistence type="inferred from homology"/>
<keyword evidence="2" id="KW-0378">Hydrolase</keyword>
<protein>
    <submittedName>
        <fullName evidence="5">Thioesterase-like superfamily-domain-containing protein</fullName>
    </submittedName>
</protein>
<dbReference type="Proteomes" id="UP001175000">
    <property type="component" value="Unassembled WGS sequence"/>
</dbReference>
<dbReference type="PANTHER" id="PTHR11066:SF64">
    <property type="entry name" value="ACYL-COA THIOESTERASE (AFU_ORTHOLOGUE AFUA_1G12060)"/>
    <property type="match status" value="1"/>
</dbReference>
<evidence type="ECO:0000259" key="4">
    <source>
        <dbReference type="Pfam" id="PF20789"/>
    </source>
</evidence>
<dbReference type="SUPFAM" id="SSF54637">
    <property type="entry name" value="Thioesterase/thiol ester dehydrase-isomerase"/>
    <property type="match status" value="2"/>
</dbReference>
<evidence type="ECO:0000256" key="1">
    <source>
        <dbReference type="ARBA" id="ARBA00006538"/>
    </source>
</evidence>
<comment type="caution">
    <text evidence="5">The sequence shown here is derived from an EMBL/GenBank/DDBJ whole genome shotgun (WGS) entry which is preliminary data.</text>
</comment>
<feature type="domain" description="Acyl-CoA thioesterase-like N-terminal HotDog" evidence="3">
    <location>
        <begin position="49"/>
        <end position="128"/>
    </location>
</feature>
<dbReference type="CDD" id="cd03444">
    <property type="entry name" value="Thioesterase_II_repeat1"/>
    <property type="match status" value="1"/>
</dbReference>
<reference evidence="5" key="1">
    <citation type="submission" date="2023-06" db="EMBL/GenBank/DDBJ databases">
        <title>Genome-scale phylogeny and comparative genomics of the fungal order Sordariales.</title>
        <authorList>
            <consortium name="Lawrence Berkeley National Laboratory"/>
            <person name="Hensen N."/>
            <person name="Bonometti L."/>
            <person name="Westerberg I."/>
            <person name="Brannstrom I.O."/>
            <person name="Guillou S."/>
            <person name="Cros-Aarteil S."/>
            <person name="Calhoun S."/>
            <person name="Haridas S."/>
            <person name="Kuo A."/>
            <person name="Mondo S."/>
            <person name="Pangilinan J."/>
            <person name="Riley R."/>
            <person name="Labutti K."/>
            <person name="Andreopoulos B."/>
            <person name="Lipzen A."/>
            <person name="Chen C."/>
            <person name="Yanf M."/>
            <person name="Daum C."/>
            <person name="Ng V."/>
            <person name="Clum A."/>
            <person name="Steindorff A."/>
            <person name="Ohm R."/>
            <person name="Martin F."/>
            <person name="Silar P."/>
            <person name="Natvig D."/>
            <person name="Lalanne C."/>
            <person name="Gautier V."/>
            <person name="Ament-Velasquez S.L."/>
            <person name="Kruys A."/>
            <person name="Hutchinson M.I."/>
            <person name="Powell A.J."/>
            <person name="Barry K."/>
            <person name="Miller A.N."/>
            <person name="Grigoriev I.V."/>
            <person name="Debuchy R."/>
            <person name="Gladieux P."/>
            <person name="Thoren M.H."/>
            <person name="Johannesson H."/>
        </authorList>
    </citation>
    <scope>NUCLEOTIDE SEQUENCE</scope>
    <source>
        <strain evidence="5">CBS 606.72</strain>
    </source>
</reference>
<dbReference type="Pfam" id="PF13622">
    <property type="entry name" value="4HBT_3"/>
    <property type="match status" value="1"/>
</dbReference>
<dbReference type="GO" id="GO:0047617">
    <property type="term" value="F:fatty acyl-CoA hydrolase activity"/>
    <property type="evidence" value="ECO:0007669"/>
    <property type="project" value="InterPro"/>
</dbReference>
<dbReference type="Pfam" id="PF20789">
    <property type="entry name" value="4HBT_3C"/>
    <property type="match status" value="1"/>
</dbReference>
<dbReference type="AlphaFoldDB" id="A0AA39WY16"/>
<keyword evidence="6" id="KW-1185">Reference proteome</keyword>
<accession>A0AA39WY16</accession>
<dbReference type="InterPro" id="IPR003703">
    <property type="entry name" value="Acyl_CoA_thio"/>
</dbReference>
<evidence type="ECO:0000259" key="3">
    <source>
        <dbReference type="Pfam" id="PF13622"/>
    </source>
</evidence>
<dbReference type="GO" id="GO:0005782">
    <property type="term" value="C:peroxisomal matrix"/>
    <property type="evidence" value="ECO:0007669"/>
    <property type="project" value="UniProtKB-SubCell"/>
</dbReference>
<dbReference type="InterPro" id="IPR029069">
    <property type="entry name" value="HotDog_dom_sf"/>
</dbReference>
<dbReference type="PANTHER" id="PTHR11066">
    <property type="entry name" value="ACYL-COA THIOESTERASE"/>
    <property type="match status" value="1"/>
</dbReference>
<organism evidence="5 6">
    <name type="scientific">Immersiella caudata</name>
    <dbReference type="NCBI Taxonomy" id="314043"/>
    <lineage>
        <taxon>Eukaryota</taxon>
        <taxon>Fungi</taxon>
        <taxon>Dikarya</taxon>
        <taxon>Ascomycota</taxon>
        <taxon>Pezizomycotina</taxon>
        <taxon>Sordariomycetes</taxon>
        <taxon>Sordariomycetidae</taxon>
        <taxon>Sordariales</taxon>
        <taxon>Lasiosphaeriaceae</taxon>
        <taxon>Immersiella</taxon>
    </lineage>
</organism>
<dbReference type="Gene3D" id="2.40.160.210">
    <property type="entry name" value="Acyl-CoA thioesterase, double hotdog domain"/>
    <property type="match status" value="1"/>
</dbReference>
<sequence>MVTPEDPRLPFQEALELVKLPPRDGAPSQTRWMATHNAHLPGAELEFNVHTAAYGGHVYGQAALAVCRALRKLEDQKGTKPSERLGLHTIHGYFTRVGHTDRPFIYEVAPITISRTFSTLSVSAHQPNQSSTDPKCRTPNSGPFPLEDAAFPPLPTAFAAICSFKSAEPHSNGVSIQDEPAQERFASILSRRRPQDWAPAPVVDIDGVMATAPPGLVGVWPVMDMKKVDMREFNKGKPVHERVELILYRLLKPLPSDGTSGYDANAHVVAHAYTVDRNGLIMAGNHLGFGYTLSKAASLSYSLVIHVNAEDCVMRFGEDQWWIMEATFPRAAAGRGIVMCRVWSPEGVHIATEYQDGLIRSHEREPIKEKL</sequence>
<gene>
    <name evidence="5" type="ORF">B0T14DRAFT_426825</name>
</gene>
<dbReference type="GO" id="GO:0009062">
    <property type="term" value="P:fatty acid catabolic process"/>
    <property type="evidence" value="ECO:0007669"/>
    <property type="project" value="TreeGrafter"/>
</dbReference>